<evidence type="ECO:0000313" key="2">
    <source>
        <dbReference type="Proteomes" id="UP000020467"/>
    </source>
</evidence>
<organism evidence="1 2">
    <name type="scientific">Colletotrichum fioriniae PJ7</name>
    <dbReference type="NCBI Taxonomy" id="1445577"/>
    <lineage>
        <taxon>Eukaryota</taxon>
        <taxon>Fungi</taxon>
        <taxon>Dikarya</taxon>
        <taxon>Ascomycota</taxon>
        <taxon>Pezizomycotina</taxon>
        <taxon>Sordariomycetes</taxon>
        <taxon>Hypocreomycetidae</taxon>
        <taxon>Glomerellales</taxon>
        <taxon>Glomerellaceae</taxon>
        <taxon>Colletotrichum</taxon>
        <taxon>Colletotrichum acutatum species complex</taxon>
    </lineage>
</organism>
<keyword evidence="2" id="KW-1185">Reference proteome</keyword>
<dbReference type="Proteomes" id="UP000020467">
    <property type="component" value="Unassembled WGS sequence"/>
</dbReference>
<proteinExistence type="predicted"/>
<evidence type="ECO:0000313" key="1">
    <source>
        <dbReference type="EMBL" id="EXF86093.1"/>
    </source>
</evidence>
<accession>A0A010SMF2</accession>
<protein>
    <submittedName>
        <fullName evidence="1">Uncharacterized protein</fullName>
    </submittedName>
</protein>
<sequence length="331" mass="37879">MIIITGCLGFHGYFRIICLWGGEEVFIREEAARGQMFKTWRENNPVALVNFRQWASKAGYWDPIRNDLRHTIFYYVQYFQRVDFDKAYEVFSRNPQPEHAKSRTWFCLEDRVASAEPWTAHVVGLGAGLDSETKTCQTTVNENNATDAVQVFDDIYTNISRYSRGTIDSTQALSAVCRAFCLFPDAVKDLRSSLKPQGQDDAFNSPLLFSAPNVENGPIGCLSVRALYFGRAAIIAHPAVLNLIARFIRVYILKGDVTERYRGSLSDIICFLRLEYIPCYDTTISTTGDSSRRPEVLLPPTSWAHGIEEMNKRDSQKDIDHLMAFYEWFER</sequence>
<dbReference type="KEGG" id="cfj:CFIO01_11852"/>
<dbReference type="AlphaFoldDB" id="A0A010SMF2"/>
<name>A0A010SMF2_9PEZI</name>
<reference evidence="1 2" key="1">
    <citation type="submission" date="2014-02" db="EMBL/GenBank/DDBJ databases">
        <title>The genome sequence of Colletotrichum fioriniae PJ7.</title>
        <authorList>
            <person name="Baroncelli R."/>
            <person name="Thon M.R."/>
        </authorList>
    </citation>
    <scope>NUCLEOTIDE SEQUENCE [LARGE SCALE GENOMIC DNA]</scope>
    <source>
        <strain evidence="1 2">PJ7</strain>
    </source>
</reference>
<dbReference type="EMBL" id="JARH01000031">
    <property type="protein sequence ID" value="EXF86093.1"/>
    <property type="molecule type" value="Genomic_DNA"/>
</dbReference>
<gene>
    <name evidence="1" type="ORF">CFIO01_11852</name>
</gene>
<dbReference type="OrthoDB" id="4836780at2759"/>
<dbReference type="HOGENOM" id="CLU_839394_0_0_1"/>
<comment type="caution">
    <text evidence="1">The sequence shown here is derived from an EMBL/GenBank/DDBJ whole genome shotgun (WGS) entry which is preliminary data.</text>
</comment>